<dbReference type="InterPro" id="IPR041715">
    <property type="entry name" value="HisRS-like_core"/>
</dbReference>
<feature type="region of interest" description="Disordered" evidence="21">
    <location>
        <begin position="101"/>
        <end position="191"/>
    </location>
</feature>
<keyword evidence="7" id="KW-0436">Ligase</keyword>
<dbReference type="PROSITE" id="PS50011">
    <property type="entry name" value="PROTEIN_KINASE_DOM"/>
    <property type="match status" value="1"/>
</dbReference>
<protein>
    <recommendedName>
        <fullName evidence="19">Histidine--tRNA ligase, mitochondrial</fullName>
        <ecNumber evidence="4">6.1.1.21</ecNumber>
    </recommendedName>
    <alternativeName>
        <fullName evidence="14">Histidyl-tRNA synthetase</fullName>
    </alternativeName>
</protein>
<comment type="function">
    <text evidence="16">Kinase involved in a signal transduction pathway that is activated by changes in the osmolarity of the extracellular environment. Activates the PBS2 MAP kinase kinase by phosphorylation.</text>
</comment>
<dbReference type="SUPFAM" id="SSF55681">
    <property type="entry name" value="Class II aaRS and biotin synthetases"/>
    <property type="match status" value="1"/>
</dbReference>
<dbReference type="PANTHER" id="PTHR11476">
    <property type="entry name" value="HISTIDYL-TRNA SYNTHETASE"/>
    <property type="match status" value="1"/>
</dbReference>
<keyword evidence="8" id="KW-0808">Transferase</keyword>
<evidence type="ECO:0000259" key="23">
    <source>
        <dbReference type="PROSITE" id="PS50862"/>
    </source>
</evidence>
<feature type="domain" description="Aminoacyl-transfer RNA synthetases class-II family profile" evidence="23">
    <location>
        <begin position="1458"/>
        <end position="1849"/>
    </location>
</feature>
<evidence type="ECO:0000256" key="13">
    <source>
        <dbReference type="ARBA" id="ARBA00023146"/>
    </source>
</evidence>
<dbReference type="GO" id="GO:0003723">
    <property type="term" value="F:RNA binding"/>
    <property type="evidence" value="ECO:0007669"/>
    <property type="project" value="TreeGrafter"/>
</dbReference>
<keyword evidence="12" id="KW-0648">Protein biosynthesis</keyword>
<dbReference type="Proteomes" id="UP000799324">
    <property type="component" value="Unassembled WGS sequence"/>
</dbReference>
<dbReference type="GO" id="GO:0004674">
    <property type="term" value="F:protein serine/threonine kinase activity"/>
    <property type="evidence" value="ECO:0007669"/>
    <property type="project" value="UniProtKB-KW"/>
</dbReference>
<feature type="compositionally biased region" description="Polar residues" evidence="21">
    <location>
        <begin position="1431"/>
        <end position="1442"/>
    </location>
</feature>
<evidence type="ECO:0000256" key="8">
    <source>
        <dbReference type="ARBA" id="ARBA00022679"/>
    </source>
</evidence>
<evidence type="ECO:0000256" key="2">
    <source>
        <dbReference type="ARBA" id="ARBA00006529"/>
    </source>
</evidence>
<comment type="subunit">
    <text evidence="18">Interacts with by SSK1.</text>
</comment>
<feature type="region of interest" description="Disordered" evidence="21">
    <location>
        <begin position="203"/>
        <end position="237"/>
    </location>
</feature>
<dbReference type="FunFam" id="3.30.930.10:FF:000021">
    <property type="entry name" value="Probable histidine--tRNA ligase, mitochondrial"/>
    <property type="match status" value="1"/>
</dbReference>
<feature type="binding site" evidence="20">
    <location>
        <position position="1106"/>
    </location>
    <ligand>
        <name>ATP</name>
        <dbReference type="ChEBI" id="CHEBI:30616"/>
    </ligand>
</feature>
<dbReference type="CDD" id="cd00773">
    <property type="entry name" value="HisRS-like_core"/>
    <property type="match status" value="1"/>
</dbReference>
<comment type="similarity">
    <text evidence="3">Belongs to the class-II aminoacyl-tRNA synthetase family.</text>
</comment>
<dbReference type="EMBL" id="MU004335">
    <property type="protein sequence ID" value="KAF2656514.1"/>
    <property type="molecule type" value="Genomic_DNA"/>
</dbReference>
<dbReference type="InterPro" id="IPR015807">
    <property type="entry name" value="His-tRNA-ligase"/>
</dbReference>
<evidence type="ECO:0000256" key="21">
    <source>
        <dbReference type="SAM" id="MobiDB-lite"/>
    </source>
</evidence>
<dbReference type="GO" id="GO:0005739">
    <property type="term" value="C:mitochondrion"/>
    <property type="evidence" value="ECO:0007669"/>
    <property type="project" value="UniProtKB-ARBA"/>
</dbReference>
<evidence type="ECO:0000256" key="7">
    <source>
        <dbReference type="ARBA" id="ARBA00022598"/>
    </source>
</evidence>
<evidence type="ECO:0000256" key="9">
    <source>
        <dbReference type="ARBA" id="ARBA00022741"/>
    </source>
</evidence>
<dbReference type="InterPro" id="IPR033656">
    <property type="entry name" value="HisRS_anticodon"/>
</dbReference>
<dbReference type="SMART" id="SM00220">
    <property type="entry name" value="S_TKc"/>
    <property type="match status" value="1"/>
</dbReference>
<dbReference type="Gene3D" id="3.30.930.10">
    <property type="entry name" value="Bira Bifunctional Protein, Domain 2"/>
    <property type="match status" value="1"/>
</dbReference>
<feature type="compositionally biased region" description="Low complexity" evidence="21">
    <location>
        <begin position="46"/>
        <end position="55"/>
    </location>
</feature>
<dbReference type="GO" id="GO:0005524">
    <property type="term" value="F:ATP binding"/>
    <property type="evidence" value="ECO:0007669"/>
    <property type="project" value="UniProtKB-UniRule"/>
</dbReference>
<dbReference type="Pfam" id="PF03129">
    <property type="entry name" value="HGTP_anticodon"/>
    <property type="match status" value="1"/>
</dbReference>
<evidence type="ECO:0000256" key="12">
    <source>
        <dbReference type="ARBA" id="ARBA00022917"/>
    </source>
</evidence>
<dbReference type="HAMAP" id="MF_00127">
    <property type="entry name" value="His_tRNA_synth"/>
    <property type="match status" value="1"/>
</dbReference>
<feature type="region of interest" description="Disordered" evidence="21">
    <location>
        <begin position="1431"/>
        <end position="1456"/>
    </location>
</feature>
<comment type="catalytic activity">
    <reaction evidence="15">
        <text>tRNA(His) + L-histidine + ATP = L-histidyl-tRNA(His) + AMP + diphosphate + H(+)</text>
        <dbReference type="Rhea" id="RHEA:17313"/>
        <dbReference type="Rhea" id="RHEA-COMP:9665"/>
        <dbReference type="Rhea" id="RHEA-COMP:9689"/>
        <dbReference type="ChEBI" id="CHEBI:15378"/>
        <dbReference type="ChEBI" id="CHEBI:30616"/>
        <dbReference type="ChEBI" id="CHEBI:33019"/>
        <dbReference type="ChEBI" id="CHEBI:57595"/>
        <dbReference type="ChEBI" id="CHEBI:78442"/>
        <dbReference type="ChEBI" id="CHEBI:78527"/>
        <dbReference type="ChEBI" id="CHEBI:456215"/>
        <dbReference type="EC" id="6.1.1.21"/>
    </reaction>
</comment>
<dbReference type="InterPro" id="IPR000719">
    <property type="entry name" value="Prot_kinase_dom"/>
</dbReference>
<dbReference type="SUPFAM" id="SSF56112">
    <property type="entry name" value="Protein kinase-like (PK-like)"/>
    <property type="match status" value="1"/>
</dbReference>
<feature type="domain" description="Protein kinase" evidence="22">
    <location>
        <begin position="1077"/>
        <end position="1348"/>
    </location>
</feature>
<feature type="compositionally biased region" description="Basic and acidic residues" evidence="21">
    <location>
        <begin position="1761"/>
        <end position="1771"/>
    </location>
</feature>
<name>A0A6A6TD08_9PLEO</name>
<dbReference type="PROSITE" id="PS50862">
    <property type="entry name" value="AA_TRNA_LIGASE_II"/>
    <property type="match status" value="1"/>
</dbReference>
<dbReference type="FunFam" id="1.10.510.10:FF:000482">
    <property type="entry name" value="MAP kinase kinase kinase"/>
    <property type="match status" value="1"/>
</dbReference>
<dbReference type="NCBIfam" id="TIGR00442">
    <property type="entry name" value="hisS"/>
    <property type="match status" value="1"/>
</dbReference>
<keyword evidence="13" id="KW-0030">Aminoacyl-tRNA synthetase</keyword>
<evidence type="ECO:0000256" key="15">
    <source>
        <dbReference type="ARBA" id="ARBA00047639"/>
    </source>
</evidence>
<dbReference type="InterPro" id="IPR036621">
    <property type="entry name" value="Anticodon-bd_dom_sf"/>
</dbReference>
<evidence type="ECO:0000259" key="22">
    <source>
        <dbReference type="PROSITE" id="PS50011"/>
    </source>
</evidence>
<dbReference type="GO" id="GO:0004821">
    <property type="term" value="F:histidine-tRNA ligase activity"/>
    <property type="evidence" value="ECO:0007669"/>
    <property type="project" value="UniProtKB-EC"/>
</dbReference>
<evidence type="ECO:0000256" key="14">
    <source>
        <dbReference type="ARBA" id="ARBA00030619"/>
    </source>
</evidence>
<feature type="region of interest" description="Disordered" evidence="21">
    <location>
        <begin position="1744"/>
        <end position="1779"/>
    </location>
</feature>
<evidence type="ECO:0000256" key="18">
    <source>
        <dbReference type="ARBA" id="ARBA00065095"/>
    </source>
</evidence>
<sequence length="1954" mass="219664">MSHDPNPARGVRFHIAHDNALLPEHAAAAAADMSKPIVVNAPATHDSSGSGSSGESDQDGPLGLRHGSLDDIEEGQYHFAPAVSTPPMDEVPPMTAARDYGWNSAAQPRGNSMSMSIRAGGVMSPDNPPPIQTNGMSSTGRAARPGAVRTPSNAYNPARRPQQFSLDTTRSRNRNSSTNRTRRNPNADYRAQEKAYVQRIRQENEQDEFFTDVRTPSLGYSSGSEPDDESPSTAEYVENDPYDQETLLYYGNDDMQPSVEELKIPENRERLEWHSMLASVLTGDVVKQEKKRLIGTTEQTGDNSLKAEIWMGVRARVCGRSLQAQRRIVDDGRSHIKTELESIISFEVQGEAEAGQSPAAQVEEIVKKIEKFENLYPTRQALEAAYPRAASQAFKDSCDAVFAWHNTTELINTEMSILKKWVGNDELDFSKPRARTSQDHHLTDESSFIDRILKEDGLKSLQGKTSLLVALERVIYKAKATLIANAEGFVERHLPPYIEELLTLINFPSRLLQEIIKVRLSYAKKIKDPSQQGIMMAEQMISQFQILLTLAGKIKESYTMISRPEPGWDLPVCIEENFDQTVLDALKFYFKMLNWKLSANKNTFKEAEILEQEWEFSNRLGRHFEGGDVEVAEQFSSLTSKSLSRLTAHFDKELQRRPDEVSAADMEKRYKQILDSVRVRQRKLFRFSRILTQRFENCTEYNINHIELDDEALNDLYEALITTGHFLVETTGAENMGVYILASPALQDRPKDIQSLLTTCYHAEENPDDPSNPYALILKPEQPLFWSGKRMTADTREPTLDLKAGRLRIVADGSQQRLANANISFLQAIGVDLTRLIDQRANLPRVNQELQKIKKTAFRLSNTIMDSVEIIRRQTAGLECQDLIQACFAFATEFGQRSILYMDYNRRAMNNIKLTRLALDWVSFICDDCVASDRKTFRWAVVALEFAMMMTRGQNILSISDEEYTSLRLKVAGCMSLLISHFDIMGARSTIAAQAERQRLNAIAGKSLIDPKNVKDDDESIALTQAQWLAQLEDIDQFRKDKEAERQALGRVLEDSNEADRALTYLSSSATNVTLRWQQGQFVGGGTFGSVYAAMNLDSGHLMAVKEIRLQDPQLIPTIVTQIRDEMGVLQVLDHPNIVSYYGIEPHRDKVYIFMEYCSGGSLAGLLEHGRIEDETVIMVYALQMLEGLAYLHEASVVHRDIKPENILLDHNGVIKFVDFGAAKVIARQGRTLAAEHADTRQGRQGSMTGTPMYMSPEVIRGTNLGRHGAVDIWSLGCVILEMATGRRPWASLDNEWAIMYNIAQGNPPQLPTGDQLSDQGIDFLNKCFERDPTKRASAVELLQHDWIMTLRAQLSLEPQTPSSESSSSGPGNPAMSPRHTLASQTALTRLSTFVTARPRSQPLRISTEYYQPLLPFLWTARPRCRTFTTTRKNSAHDSNGTVMGKSKGNFQLKTPKGTKDWKGDEVVLRDEIFAAITRVFKRHGGMTIDTPVFELRDTLTGKYGEDSKLIYDLADQGGEICSLRYDLTVPFARFLAQNAEKNYKRYHIAKVYRRDQPAMTKGRMREFYQCDFDIAGEYDSMIPDAEILRVIKEVFEELPGSWQGKYTIKINHRKILDGIFQICGVPQDKIRTISSAVDKLDKSPWEEVRREMVEDKALDPAVADKIGEYVKYKGGKEIVEQLQAIPEVMDNASAKQGLEEMALLCSFLEIYDVLPVLSIDMSLARGLDYYTGVIYEIVTEGSAPSAPAPDVAKKEKKQKKSADPDEDRSNDPTIGVGSVAAGGRYDELVGMFSGKPIPCVGISFGVDRIFSITRERLKADTSHEFRATEIDVFIIALGMGKEFTGLLPERMQMAKTLWDAGIKAEFQWKTKPKYQKQFEKAEQGKVPWAIIFGEDELKEGKVKIKDLSQGKEYTGEDKQGVLVSRDDLVREMRERLAGRRGDGESSLPDRTAS</sequence>
<dbReference type="OrthoDB" id="1043025at2759"/>
<evidence type="ECO:0000256" key="20">
    <source>
        <dbReference type="PROSITE-ProRule" id="PRU10141"/>
    </source>
</evidence>
<keyword evidence="11 20" id="KW-0067">ATP-binding</keyword>
<keyword evidence="10" id="KW-0418">Kinase</keyword>
<dbReference type="Pfam" id="PF00069">
    <property type="entry name" value="Pkinase"/>
    <property type="match status" value="1"/>
</dbReference>
<evidence type="ECO:0000256" key="17">
    <source>
        <dbReference type="ARBA" id="ARBA00058343"/>
    </source>
</evidence>
<dbReference type="Pfam" id="PF13393">
    <property type="entry name" value="tRNA-synt_His"/>
    <property type="match status" value="1"/>
</dbReference>
<dbReference type="Gene3D" id="1.10.510.10">
    <property type="entry name" value="Transferase(Phosphotransferase) domain 1"/>
    <property type="match status" value="1"/>
</dbReference>
<dbReference type="PROSITE" id="PS00107">
    <property type="entry name" value="PROTEIN_KINASE_ATP"/>
    <property type="match status" value="1"/>
</dbReference>
<dbReference type="PANTHER" id="PTHR11476:SF7">
    <property type="entry name" value="HISTIDINE--TRNA LIGASE"/>
    <property type="match status" value="1"/>
</dbReference>
<feature type="compositionally biased region" description="Polar residues" evidence="21">
    <location>
        <begin position="104"/>
        <end position="115"/>
    </location>
</feature>
<evidence type="ECO:0000256" key="1">
    <source>
        <dbReference type="ARBA" id="ARBA00004496"/>
    </source>
</evidence>
<keyword evidence="5" id="KW-0963">Cytoplasm</keyword>
<feature type="region of interest" description="Disordered" evidence="21">
    <location>
        <begin position="1358"/>
        <end position="1379"/>
    </location>
</feature>
<keyword evidence="9 20" id="KW-0547">Nucleotide-binding</keyword>
<feature type="region of interest" description="Disordered" evidence="21">
    <location>
        <begin position="38"/>
        <end position="73"/>
    </location>
</feature>
<dbReference type="GO" id="GO:0038066">
    <property type="term" value="P:p38MAPK cascade"/>
    <property type="evidence" value="ECO:0007669"/>
    <property type="project" value="UniProtKB-ARBA"/>
</dbReference>
<keyword evidence="6" id="KW-0723">Serine/threonine-protein kinase</keyword>
<evidence type="ECO:0000313" key="24">
    <source>
        <dbReference type="EMBL" id="KAF2656514.1"/>
    </source>
</evidence>
<evidence type="ECO:0000256" key="6">
    <source>
        <dbReference type="ARBA" id="ARBA00022527"/>
    </source>
</evidence>
<proteinExistence type="inferred from homology"/>
<keyword evidence="25" id="KW-1185">Reference proteome</keyword>
<evidence type="ECO:0000256" key="4">
    <source>
        <dbReference type="ARBA" id="ARBA00012815"/>
    </source>
</evidence>
<evidence type="ECO:0000256" key="19">
    <source>
        <dbReference type="ARBA" id="ARBA00067413"/>
    </source>
</evidence>
<dbReference type="EC" id="6.1.1.21" evidence="4"/>
<dbReference type="InterPro" id="IPR045864">
    <property type="entry name" value="aa-tRNA-synth_II/BPL/LPL"/>
</dbReference>
<dbReference type="InterPro" id="IPR017441">
    <property type="entry name" value="Protein_kinase_ATP_BS"/>
</dbReference>
<comment type="similarity">
    <text evidence="2">Belongs to the protein kinase superfamily. STE Ser/Thr protein kinase family. MAP kinase kinase kinase subfamily.</text>
</comment>
<dbReference type="CDD" id="cd06626">
    <property type="entry name" value="STKc_MEKK4"/>
    <property type="match status" value="1"/>
</dbReference>
<dbReference type="FunFam" id="3.40.50.800:FF:000015">
    <property type="entry name" value="Histidyl-tRNA synthetase, mitochondrial"/>
    <property type="match status" value="1"/>
</dbReference>
<evidence type="ECO:0000256" key="3">
    <source>
        <dbReference type="ARBA" id="ARBA00008226"/>
    </source>
</evidence>
<comment type="subcellular location">
    <subcellularLocation>
        <location evidence="1">Cytoplasm</location>
    </subcellularLocation>
</comment>
<dbReference type="InterPro" id="IPR006195">
    <property type="entry name" value="aa-tRNA-synth_II"/>
</dbReference>
<dbReference type="CDD" id="cd00859">
    <property type="entry name" value="HisRS_anticodon"/>
    <property type="match status" value="1"/>
</dbReference>
<comment type="function">
    <text evidence="17">Catalyzes the aminoacylation of histidyl-tRNA in both the cytoplasm and the mitochondrion.</text>
</comment>
<organism evidence="24 25">
    <name type="scientific">Lophiostoma macrostomum CBS 122681</name>
    <dbReference type="NCBI Taxonomy" id="1314788"/>
    <lineage>
        <taxon>Eukaryota</taxon>
        <taxon>Fungi</taxon>
        <taxon>Dikarya</taxon>
        <taxon>Ascomycota</taxon>
        <taxon>Pezizomycotina</taxon>
        <taxon>Dothideomycetes</taxon>
        <taxon>Pleosporomycetidae</taxon>
        <taxon>Pleosporales</taxon>
        <taxon>Lophiostomataceae</taxon>
        <taxon>Lophiostoma</taxon>
    </lineage>
</organism>
<feature type="compositionally biased region" description="Basic and acidic residues" evidence="21">
    <location>
        <begin position="1935"/>
        <end position="1944"/>
    </location>
</feature>
<dbReference type="GO" id="GO:0032543">
    <property type="term" value="P:mitochondrial translation"/>
    <property type="evidence" value="ECO:0007669"/>
    <property type="project" value="TreeGrafter"/>
</dbReference>
<dbReference type="GO" id="GO:0006427">
    <property type="term" value="P:histidyl-tRNA aminoacylation"/>
    <property type="evidence" value="ECO:0007669"/>
    <property type="project" value="InterPro"/>
</dbReference>
<dbReference type="InterPro" id="IPR004154">
    <property type="entry name" value="Anticodon-bd"/>
</dbReference>
<accession>A0A6A6TD08</accession>
<dbReference type="InterPro" id="IPR011009">
    <property type="entry name" value="Kinase-like_dom_sf"/>
</dbReference>
<evidence type="ECO:0000313" key="25">
    <source>
        <dbReference type="Proteomes" id="UP000799324"/>
    </source>
</evidence>
<dbReference type="GO" id="GO:0005829">
    <property type="term" value="C:cytosol"/>
    <property type="evidence" value="ECO:0007669"/>
    <property type="project" value="TreeGrafter"/>
</dbReference>
<evidence type="ECO:0000256" key="11">
    <source>
        <dbReference type="ARBA" id="ARBA00022840"/>
    </source>
</evidence>
<reference evidence="24" key="1">
    <citation type="journal article" date="2020" name="Stud. Mycol.">
        <title>101 Dothideomycetes genomes: a test case for predicting lifestyles and emergence of pathogens.</title>
        <authorList>
            <person name="Haridas S."/>
            <person name="Albert R."/>
            <person name="Binder M."/>
            <person name="Bloem J."/>
            <person name="Labutti K."/>
            <person name="Salamov A."/>
            <person name="Andreopoulos B."/>
            <person name="Baker S."/>
            <person name="Barry K."/>
            <person name="Bills G."/>
            <person name="Bluhm B."/>
            <person name="Cannon C."/>
            <person name="Castanera R."/>
            <person name="Culley D."/>
            <person name="Daum C."/>
            <person name="Ezra D."/>
            <person name="Gonzalez J."/>
            <person name="Henrissat B."/>
            <person name="Kuo A."/>
            <person name="Liang C."/>
            <person name="Lipzen A."/>
            <person name="Lutzoni F."/>
            <person name="Magnuson J."/>
            <person name="Mondo S."/>
            <person name="Nolan M."/>
            <person name="Ohm R."/>
            <person name="Pangilinan J."/>
            <person name="Park H.-J."/>
            <person name="Ramirez L."/>
            <person name="Alfaro M."/>
            <person name="Sun H."/>
            <person name="Tritt A."/>
            <person name="Yoshinaga Y."/>
            <person name="Zwiers L.-H."/>
            <person name="Turgeon B."/>
            <person name="Goodwin S."/>
            <person name="Spatafora J."/>
            <person name="Crous P."/>
            <person name="Grigoriev I."/>
        </authorList>
    </citation>
    <scope>NUCLEOTIDE SEQUENCE</scope>
    <source>
        <strain evidence="24">CBS 122681</strain>
    </source>
</reference>
<dbReference type="InterPro" id="IPR008271">
    <property type="entry name" value="Ser/Thr_kinase_AS"/>
</dbReference>
<dbReference type="SUPFAM" id="SSF52954">
    <property type="entry name" value="Class II aaRS ABD-related"/>
    <property type="match status" value="1"/>
</dbReference>
<evidence type="ECO:0000256" key="16">
    <source>
        <dbReference type="ARBA" id="ARBA00056158"/>
    </source>
</evidence>
<evidence type="ECO:0000256" key="5">
    <source>
        <dbReference type="ARBA" id="ARBA00022490"/>
    </source>
</evidence>
<evidence type="ECO:0000256" key="10">
    <source>
        <dbReference type="ARBA" id="ARBA00022777"/>
    </source>
</evidence>
<dbReference type="PROSITE" id="PS00108">
    <property type="entry name" value="PROTEIN_KINASE_ST"/>
    <property type="match status" value="1"/>
</dbReference>
<feature type="region of interest" description="Disordered" evidence="21">
    <location>
        <begin position="1935"/>
        <end position="1954"/>
    </location>
</feature>
<gene>
    <name evidence="24" type="ORF">K491DRAFT_677975</name>
</gene>
<dbReference type="Gene3D" id="3.40.50.800">
    <property type="entry name" value="Anticodon-binding domain"/>
    <property type="match status" value="1"/>
</dbReference>